<feature type="domain" description="SH3b" evidence="2">
    <location>
        <begin position="99"/>
        <end position="151"/>
    </location>
</feature>
<evidence type="ECO:0000313" key="4">
    <source>
        <dbReference type="Proteomes" id="UP000032452"/>
    </source>
</evidence>
<dbReference type="InterPro" id="IPR003646">
    <property type="entry name" value="SH3-like_bac-type"/>
</dbReference>
<dbReference type="RefSeq" id="WP_045054006.1">
    <property type="nucleotide sequence ID" value="NZ_CAWMDP010000038.1"/>
</dbReference>
<keyword evidence="4" id="KW-1185">Reference proteome</keyword>
<name>A0A0D8ZU03_9CYAN</name>
<dbReference type="Pfam" id="PF08239">
    <property type="entry name" value="SH3_3"/>
    <property type="match status" value="1"/>
</dbReference>
<evidence type="ECO:0000256" key="1">
    <source>
        <dbReference type="SAM" id="MobiDB-lite"/>
    </source>
</evidence>
<proteinExistence type="predicted"/>
<evidence type="ECO:0000313" key="3">
    <source>
        <dbReference type="EMBL" id="KJH72248.1"/>
    </source>
</evidence>
<evidence type="ECO:0000259" key="2">
    <source>
        <dbReference type="Pfam" id="PF08239"/>
    </source>
</evidence>
<gene>
    <name evidence="3" type="ORF">UH38_07350</name>
</gene>
<dbReference type="STRING" id="1618023.UH38_07350"/>
<protein>
    <recommendedName>
        <fullName evidence="2">SH3b domain-containing protein</fullName>
    </recommendedName>
</protein>
<dbReference type="EMBL" id="JYON01000006">
    <property type="protein sequence ID" value="KJH72248.1"/>
    <property type="molecule type" value="Genomic_DNA"/>
</dbReference>
<organism evidence="3 4">
    <name type="scientific">Aliterella atlantica CENA595</name>
    <dbReference type="NCBI Taxonomy" id="1618023"/>
    <lineage>
        <taxon>Bacteria</taxon>
        <taxon>Bacillati</taxon>
        <taxon>Cyanobacteriota</taxon>
        <taxon>Cyanophyceae</taxon>
        <taxon>Chroococcidiopsidales</taxon>
        <taxon>Aliterellaceae</taxon>
        <taxon>Aliterella</taxon>
    </lineage>
</organism>
<comment type="caution">
    <text evidence="3">The sequence shown here is derived from an EMBL/GenBank/DDBJ whole genome shotgun (WGS) entry which is preliminary data.</text>
</comment>
<dbReference type="OrthoDB" id="573524at2"/>
<reference evidence="3 4" key="1">
    <citation type="submission" date="2015-02" db="EMBL/GenBank/DDBJ databases">
        <title>Draft genome of a novel marine cyanobacterium (Chroococcales) isolated from South Atlantic Ocean.</title>
        <authorList>
            <person name="Rigonato J."/>
            <person name="Alvarenga D.O."/>
            <person name="Branco L.H."/>
            <person name="Varani A.M."/>
            <person name="Brandini F.P."/>
            <person name="Fiore M.F."/>
        </authorList>
    </citation>
    <scope>NUCLEOTIDE SEQUENCE [LARGE SCALE GENOMIC DNA]</scope>
    <source>
        <strain evidence="3 4">CENA595</strain>
    </source>
</reference>
<feature type="compositionally biased region" description="Low complexity" evidence="1">
    <location>
        <begin position="57"/>
        <end position="89"/>
    </location>
</feature>
<dbReference type="AlphaFoldDB" id="A0A0D8ZU03"/>
<accession>A0A0D8ZU03</accession>
<dbReference type="Proteomes" id="UP000032452">
    <property type="component" value="Unassembled WGS sequence"/>
</dbReference>
<sequence>MKWSAALIKLVLGVIIAIALLVTGSVALALIFINRSSTPPPKPIFANDSAAVKKQAKASPSSTAAKSKLAAKPTSEPVSSPSPASASSTNKVRVTWEQGLSIRTEPSLEAERIGSIDYNQEAIVLEKSQDQKWERIRLEDRELEGWIKAGNTEPVKTE</sequence>
<feature type="region of interest" description="Disordered" evidence="1">
    <location>
        <begin position="56"/>
        <end position="92"/>
    </location>
</feature>
<dbReference type="PATRIC" id="fig|1618023.3.peg.3148"/>
<dbReference type="Gene3D" id="2.30.30.40">
    <property type="entry name" value="SH3 Domains"/>
    <property type="match status" value="1"/>
</dbReference>